<dbReference type="CDD" id="cd00086">
    <property type="entry name" value="homeodomain"/>
    <property type="match status" value="1"/>
</dbReference>
<evidence type="ECO:0000256" key="1">
    <source>
        <dbReference type="ARBA" id="ARBA00004123"/>
    </source>
</evidence>
<reference evidence="11" key="1">
    <citation type="journal article" date="2023" name="Genome Biol. Evol.">
        <title>Long-read-based Genome Assembly of Drosophila gunungcola Reveals Fewer Chemosensory Genes in Flower-breeding Species.</title>
        <authorList>
            <person name="Negi A."/>
            <person name="Liao B.Y."/>
            <person name="Yeh S.D."/>
        </authorList>
    </citation>
    <scope>NUCLEOTIDE SEQUENCE</scope>
    <source>
        <strain evidence="11">Sukarami</strain>
    </source>
</reference>
<comment type="similarity">
    <text evidence="2">Belongs to the NK-2 homeobox family.</text>
</comment>
<dbReference type="InterPro" id="IPR001356">
    <property type="entry name" value="HD"/>
</dbReference>
<keyword evidence="6 7" id="KW-0539">Nucleus</keyword>
<feature type="domain" description="Homeobox" evidence="10">
    <location>
        <begin position="602"/>
        <end position="662"/>
    </location>
</feature>
<evidence type="ECO:0000313" key="12">
    <source>
        <dbReference type="Proteomes" id="UP001059596"/>
    </source>
</evidence>
<feature type="compositionally biased region" description="Low complexity" evidence="9">
    <location>
        <begin position="142"/>
        <end position="157"/>
    </location>
</feature>
<feature type="compositionally biased region" description="Gly residues" evidence="9">
    <location>
        <begin position="316"/>
        <end position="326"/>
    </location>
</feature>
<feature type="compositionally biased region" description="Gly residues" evidence="9">
    <location>
        <begin position="588"/>
        <end position="597"/>
    </location>
</feature>
<proteinExistence type="inferred from homology"/>
<evidence type="ECO:0000256" key="6">
    <source>
        <dbReference type="ARBA" id="ARBA00023242"/>
    </source>
</evidence>
<keyword evidence="12" id="KW-1185">Reference proteome</keyword>
<dbReference type="GO" id="GO:0005634">
    <property type="term" value="C:nucleus"/>
    <property type="evidence" value="ECO:0007669"/>
    <property type="project" value="UniProtKB-SubCell"/>
</dbReference>
<keyword evidence="3" id="KW-0217">Developmental protein</keyword>
<dbReference type="GO" id="GO:0000981">
    <property type="term" value="F:DNA-binding transcription factor activity, RNA polymerase II-specific"/>
    <property type="evidence" value="ECO:0007669"/>
    <property type="project" value="InterPro"/>
</dbReference>
<feature type="compositionally biased region" description="Basic and acidic residues" evidence="9">
    <location>
        <begin position="95"/>
        <end position="138"/>
    </location>
</feature>
<feature type="compositionally biased region" description="Low complexity" evidence="9">
    <location>
        <begin position="57"/>
        <end position="70"/>
    </location>
</feature>
<name>A0A9Q0BJS8_9MUSC</name>
<comment type="subcellular location">
    <subcellularLocation>
        <location evidence="1 7 8">Nucleus</location>
    </subcellularLocation>
</comment>
<evidence type="ECO:0000256" key="7">
    <source>
        <dbReference type="PROSITE-ProRule" id="PRU00108"/>
    </source>
</evidence>
<feature type="region of interest" description="Disordered" evidence="9">
    <location>
        <begin position="270"/>
        <end position="373"/>
    </location>
</feature>
<evidence type="ECO:0000256" key="5">
    <source>
        <dbReference type="ARBA" id="ARBA00023155"/>
    </source>
</evidence>
<sequence>SKVAEKRKSPPTPPPASQRRKSNSGSPISPSDMTTSTSLERTPSKRERERDRERDNSSGLGSAGSLPASPQSAITVSPSSPATPKRPLRTSTPSLEREKERERERERELDRERQREQERERERERDREERERDRERSAKVFSTASTTVPTNTSSSSSGLAPEQLRIPTGAAAFSGFPGLHSMSSLMVPSSAAVAAAAAAPFLPWSPILLPPWSHALLPAAFYPAALRNALPGLFDAKVPSSQRSGFHISDILNLEGSELKNAAAAAAAAVQHGSDLSHHSASESTNGHGGQGPHATPSALSPTPAGGSVDEHHNGSGTGSGSGSGSGADHHSTTEHQPPSHPQQHPHSHHHQQQHQQQQHHHHLHQQNAHHQQAVAPLAPLAHHQSGDAQSHAHANAAAAHLLASHNAAAAAAVAAGQYLPNLPKNFPGSFGDEMSSYHHMAQTMLQHSGRSAWIKENELYGTQQPASPDSTSPVTSEVSYTYIGSNCQTSPALSGDYKSYSRSADSDALSVGDALHTLHGGAAAPGAGGGPSAAHALHNNNNNTTNNNNNNNSLKHDGMNGASSGHDDSLNEDGIEEDIDDVDDADGSGGGGGNGADGLPNKKRKRRVLFTKAQTYELERRFRQQRYLSAPEREHLASLIRLTPTQVKIWFQNHRYKTKRAQNEKGYEGHPGLLHGHATHPHHPSALPSPRRVAVPVLVRNGKPCLGDGSKLGADCVSVSSATATAMQNVAAAHHLVALNGAAAYQHAAAAAAGLHAHAHVHAHAHAHAHPHAHAQRAAWWP</sequence>
<comment type="caution">
    <text evidence="11">The sequence shown here is derived from an EMBL/GenBank/DDBJ whole genome shotgun (WGS) entry which is preliminary data.</text>
</comment>
<dbReference type="SUPFAM" id="SSF46689">
    <property type="entry name" value="Homeodomain-like"/>
    <property type="match status" value="1"/>
</dbReference>
<dbReference type="PROSITE" id="PS50071">
    <property type="entry name" value="HOMEOBOX_2"/>
    <property type="match status" value="1"/>
</dbReference>
<feature type="non-terminal residue" evidence="11">
    <location>
        <position position="1"/>
    </location>
</feature>
<dbReference type="InterPro" id="IPR009057">
    <property type="entry name" value="Homeodomain-like_sf"/>
</dbReference>
<dbReference type="Pfam" id="PF00046">
    <property type="entry name" value="Homeodomain"/>
    <property type="match status" value="1"/>
</dbReference>
<dbReference type="EMBL" id="JAMKOV010000058">
    <property type="protein sequence ID" value="KAI8034762.1"/>
    <property type="molecule type" value="Genomic_DNA"/>
</dbReference>
<evidence type="ECO:0000256" key="8">
    <source>
        <dbReference type="RuleBase" id="RU000682"/>
    </source>
</evidence>
<dbReference type="InterPro" id="IPR050394">
    <property type="entry name" value="Homeobox_NK-like"/>
</dbReference>
<dbReference type="FunFam" id="1.10.10.60:FF:000101">
    <property type="entry name" value="NK2 homeobox 8"/>
    <property type="match status" value="1"/>
</dbReference>
<dbReference type="SMART" id="SM00389">
    <property type="entry name" value="HOX"/>
    <property type="match status" value="1"/>
</dbReference>
<dbReference type="GO" id="GO:0030154">
    <property type="term" value="P:cell differentiation"/>
    <property type="evidence" value="ECO:0007669"/>
    <property type="project" value="TreeGrafter"/>
</dbReference>
<dbReference type="GO" id="GO:0000978">
    <property type="term" value="F:RNA polymerase II cis-regulatory region sequence-specific DNA binding"/>
    <property type="evidence" value="ECO:0007669"/>
    <property type="project" value="TreeGrafter"/>
</dbReference>
<evidence type="ECO:0000256" key="9">
    <source>
        <dbReference type="SAM" id="MobiDB-lite"/>
    </source>
</evidence>
<evidence type="ECO:0000259" key="10">
    <source>
        <dbReference type="PROSITE" id="PS50071"/>
    </source>
</evidence>
<feature type="region of interest" description="Disordered" evidence="9">
    <location>
        <begin position="1"/>
        <end position="161"/>
    </location>
</feature>
<dbReference type="Gene3D" id="1.10.10.60">
    <property type="entry name" value="Homeodomain-like"/>
    <property type="match status" value="1"/>
</dbReference>
<keyword evidence="5 7" id="KW-0371">Homeobox</keyword>
<evidence type="ECO:0000313" key="11">
    <source>
        <dbReference type="EMBL" id="KAI8034762.1"/>
    </source>
</evidence>
<feature type="compositionally biased region" description="Low complexity" evidence="9">
    <location>
        <begin position="533"/>
        <end position="553"/>
    </location>
</feature>
<dbReference type="PANTHER" id="PTHR24340:SF82">
    <property type="entry name" value="HOMEOBOX PROTEIN VND"/>
    <property type="match status" value="1"/>
</dbReference>
<accession>A0A9Q0BJS8</accession>
<evidence type="ECO:0000256" key="2">
    <source>
        <dbReference type="ARBA" id="ARBA00005661"/>
    </source>
</evidence>
<feature type="compositionally biased region" description="Polar residues" evidence="9">
    <location>
        <begin position="71"/>
        <end position="82"/>
    </location>
</feature>
<dbReference type="PROSITE" id="PS00027">
    <property type="entry name" value="HOMEOBOX_1"/>
    <property type="match status" value="1"/>
</dbReference>
<feature type="DNA-binding region" description="Homeobox" evidence="7">
    <location>
        <begin position="604"/>
        <end position="663"/>
    </location>
</feature>
<feature type="compositionally biased region" description="Acidic residues" evidence="9">
    <location>
        <begin position="571"/>
        <end position="587"/>
    </location>
</feature>
<dbReference type="PANTHER" id="PTHR24340">
    <property type="entry name" value="HOMEOBOX PROTEIN NKX"/>
    <property type="match status" value="1"/>
</dbReference>
<organism evidence="11 12">
    <name type="scientific">Drosophila gunungcola</name>
    <name type="common">fruit fly</name>
    <dbReference type="NCBI Taxonomy" id="103775"/>
    <lineage>
        <taxon>Eukaryota</taxon>
        <taxon>Metazoa</taxon>
        <taxon>Ecdysozoa</taxon>
        <taxon>Arthropoda</taxon>
        <taxon>Hexapoda</taxon>
        <taxon>Insecta</taxon>
        <taxon>Pterygota</taxon>
        <taxon>Neoptera</taxon>
        <taxon>Endopterygota</taxon>
        <taxon>Diptera</taxon>
        <taxon>Brachycera</taxon>
        <taxon>Muscomorpha</taxon>
        <taxon>Ephydroidea</taxon>
        <taxon>Drosophilidae</taxon>
        <taxon>Drosophila</taxon>
        <taxon>Sophophora</taxon>
    </lineage>
</organism>
<dbReference type="AlphaFoldDB" id="A0A9Q0BJS8"/>
<feature type="compositionally biased region" description="Basic residues" evidence="9">
    <location>
        <begin position="344"/>
        <end position="365"/>
    </location>
</feature>
<evidence type="ECO:0000256" key="4">
    <source>
        <dbReference type="ARBA" id="ARBA00023125"/>
    </source>
</evidence>
<gene>
    <name evidence="11" type="ORF">M5D96_012426</name>
</gene>
<evidence type="ECO:0000256" key="3">
    <source>
        <dbReference type="ARBA" id="ARBA00022473"/>
    </source>
</evidence>
<dbReference type="InterPro" id="IPR017970">
    <property type="entry name" value="Homeobox_CS"/>
</dbReference>
<dbReference type="Proteomes" id="UP001059596">
    <property type="component" value="Unassembled WGS sequence"/>
</dbReference>
<feature type="region of interest" description="Disordered" evidence="9">
    <location>
        <begin position="523"/>
        <end position="607"/>
    </location>
</feature>
<keyword evidence="4 7" id="KW-0238">DNA-binding</keyword>
<feature type="compositionally biased region" description="Polar residues" evidence="9">
    <location>
        <begin position="23"/>
        <end position="41"/>
    </location>
</feature>
<protein>
    <recommendedName>
        <fullName evidence="10">Homeobox domain-containing protein</fullName>
    </recommendedName>
</protein>
<feature type="compositionally biased region" description="Basic and acidic residues" evidence="9">
    <location>
        <begin position="42"/>
        <end position="56"/>
    </location>
</feature>